<reference evidence="2" key="2">
    <citation type="submission" date="2013-05" db="EMBL/GenBank/DDBJ databases">
        <authorList>
            <person name="Carter J.-M."/>
            <person name="Baker S.C."/>
            <person name="Pink R."/>
            <person name="Carter D.R.F."/>
            <person name="Collins A."/>
            <person name="Tomlin J."/>
            <person name="Gibbs M."/>
            <person name="Breuker C.J."/>
        </authorList>
    </citation>
    <scope>NUCLEOTIDE SEQUENCE</scope>
    <source>
        <tissue evidence="2">Ovary</tissue>
    </source>
</reference>
<name>S4PTG8_9NEOP</name>
<protein>
    <submittedName>
        <fullName evidence="2">Uncharacterized protein</fullName>
    </submittedName>
</protein>
<proteinExistence type="predicted"/>
<accession>S4PTG8</accession>
<feature type="region of interest" description="Disordered" evidence="1">
    <location>
        <begin position="77"/>
        <end position="104"/>
    </location>
</feature>
<organism evidence="2">
    <name type="scientific">Pararge aegeria</name>
    <name type="common">speckled wood butterfly</name>
    <dbReference type="NCBI Taxonomy" id="116150"/>
    <lineage>
        <taxon>Eukaryota</taxon>
        <taxon>Metazoa</taxon>
        <taxon>Ecdysozoa</taxon>
        <taxon>Arthropoda</taxon>
        <taxon>Hexapoda</taxon>
        <taxon>Insecta</taxon>
        <taxon>Pterygota</taxon>
        <taxon>Neoptera</taxon>
        <taxon>Endopterygota</taxon>
        <taxon>Lepidoptera</taxon>
        <taxon>Glossata</taxon>
        <taxon>Ditrysia</taxon>
        <taxon>Papilionoidea</taxon>
        <taxon>Nymphalidae</taxon>
        <taxon>Satyrinae</taxon>
        <taxon>Satyrini</taxon>
        <taxon>Parargina</taxon>
        <taxon>Pararge</taxon>
    </lineage>
</organism>
<dbReference type="AlphaFoldDB" id="S4PTG8"/>
<dbReference type="EMBL" id="GAIX01012063">
    <property type="protein sequence ID" value="JAA80497.1"/>
    <property type="molecule type" value="Transcribed_RNA"/>
</dbReference>
<reference evidence="2" key="1">
    <citation type="journal article" date="2013" name="BMC Genomics">
        <title>Unscrambling butterfly oogenesis.</title>
        <authorList>
            <person name="Carter J.M."/>
            <person name="Baker S.C."/>
            <person name="Pink R."/>
            <person name="Carter D.R."/>
            <person name="Collins A."/>
            <person name="Tomlin J."/>
            <person name="Gibbs M."/>
            <person name="Breuker C.J."/>
        </authorList>
    </citation>
    <scope>NUCLEOTIDE SEQUENCE</scope>
    <source>
        <tissue evidence="2">Ovary</tissue>
    </source>
</reference>
<evidence type="ECO:0000256" key="1">
    <source>
        <dbReference type="SAM" id="MobiDB-lite"/>
    </source>
</evidence>
<sequence length="180" mass="17811">MGFFSFLRGGGTGASPLVPSLSFLTIFLTTFFLGGSAVLGDSGVEGAESVFTEDSIWAAVLGLDLMPICESETAPTGGVGTVGSWTERRESADGDAGEGESAGGVGPVTVGVRNSLAMMDCASAAASSASLSGVSAGSAASGGLSCNLPAGLRRSSATQPSYSLLYSLFRLGVALVGQSH</sequence>
<evidence type="ECO:0000313" key="2">
    <source>
        <dbReference type="EMBL" id="JAA80497.1"/>
    </source>
</evidence>